<keyword evidence="1" id="KW-0489">Methyltransferase</keyword>
<evidence type="ECO:0000313" key="1">
    <source>
        <dbReference type="EMBL" id="MCE5169320.1"/>
    </source>
</evidence>
<name>A0ABS8YG37_9BACL</name>
<dbReference type="Proteomes" id="UP001199916">
    <property type="component" value="Unassembled WGS sequence"/>
</dbReference>
<dbReference type="Pfam" id="PF13489">
    <property type="entry name" value="Methyltransf_23"/>
    <property type="match status" value="1"/>
</dbReference>
<accession>A0ABS8YG37</accession>
<dbReference type="CDD" id="cd02440">
    <property type="entry name" value="AdoMet_MTases"/>
    <property type="match status" value="1"/>
</dbReference>
<dbReference type="Gene3D" id="3.40.50.150">
    <property type="entry name" value="Vaccinia Virus protein VP39"/>
    <property type="match status" value="1"/>
</dbReference>
<dbReference type="RefSeq" id="WP_233696334.1">
    <property type="nucleotide sequence ID" value="NZ_JAJNBZ010000004.1"/>
</dbReference>
<organism evidence="1 2">
    <name type="scientific">Paenibacillus profundus</name>
    <dbReference type="NCBI Taxonomy" id="1173085"/>
    <lineage>
        <taxon>Bacteria</taxon>
        <taxon>Bacillati</taxon>
        <taxon>Bacillota</taxon>
        <taxon>Bacilli</taxon>
        <taxon>Bacillales</taxon>
        <taxon>Paenibacillaceae</taxon>
        <taxon>Paenibacillus</taxon>
    </lineage>
</organism>
<dbReference type="EMBL" id="JAJNBZ010000004">
    <property type="protein sequence ID" value="MCE5169320.1"/>
    <property type="molecule type" value="Genomic_DNA"/>
</dbReference>
<protein>
    <submittedName>
        <fullName evidence="1">Class I SAM-dependent methyltransferase</fullName>
    </submittedName>
</protein>
<dbReference type="GO" id="GO:0032259">
    <property type="term" value="P:methylation"/>
    <property type="evidence" value="ECO:0007669"/>
    <property type="project" value="UniProtKB-KW"/>
</dbReference>
<dbReference type="InterPro" id="IPR029063">
    <property type="entry name" value="SAM-dependent_MTases_sf"/>
</dbReference>
<keyword evidence="1" id="KW-0808">Transferase</keyword>
<dbReference type="SUPFAM" id="SSF53335">
    <property type="entry name" value="S-adenosyl-L-methionine-dependent methyltransferases"/>
    <property type="match status" value="1"/>
</dbReference>
<comment type="caution">
    <text evidence="1">The sequence shown here is derived from an EMBL/GenBank/DDBJ whole genome shotgun (WGS) entry which is preliminary data.</text>
</comment>
<gene>
    <name evidence="1" type="ORF">LQV63_08345</name>
</gene>
<evidence type="ECO:0000313" key="2">
    <source>
        <dbReference type="Proteomes" id="UP001199916"/>
    </source>
</evidence>
<keyword evidence="2" id="KW-1185">Reference proteome</keyword>
<dbReference type="GO" id="GO:0008168">
    <property type="term" value="F:methyltransferase activity"/>
    <property type="evidence" value="ECO:0007669"/>
    <property type="project" value="UniProtKB-KW"/>
</dbReference>
<proteinExistence type="predicted"/>
<sequence length="225" mass="26627">MNENNNLNLESWSQEIKRNVMLYPSERVVAFLAKNFNNYEENKQKNALDVGFGSGRHLKTLLEYGFRTYGIDYSRECVEIAMRNLPNFPNLIELINSECSEYVFDAKMDTIICYGVCFYKVKTGILEDLKQMYNVLNSKGKMLINFRNKESWFYGLGQEIEKDSFLLDERAGAYQNILYTFIDLEDAQQMLEEAGFVIENIEREDYYKNNLKEKNSWWIFTVRKD</sequence>
<reference evidence="1 2" key="1">
    <citation type="submission" date="2021-11" db="EMBL/GenBank/DDBJ databases">
        <title>Draft genome sequence of Paenibacillus profundus YoMME, a new Gram-positive bacteria with exoelectrogenic properties.</title>
        <authorList>
            <person name="Hubenova Y."/>
            <person name="Hubenova E."/>
            <person name="Manasiev Y."/>
            <person name="Peykov S."/>
            <person name="Mitov M."/>
        </authorList>
    </citation>
    <scope>NUCLEOTIDE SEQUENCE [LARGE SCALE GENOMIC DNA]</scope>
    <source>
        <strain evidence="1 2">YoMME</strain>
    </source>
</reference>